<accession>B3ENF0</accession>
<proteinExistence type="predicted"/>
<organism evidence="1">
    <name type="scientific">Chlorobium phaeobacteroides (strain BS1)</name>
    <dbReference type="NCBI Taxonomy" id="331678"/>
    <lineage>
        <taxon>Bacteria</taxon>
        <taxon>Pseudomonadati</taxon>
        <taxon>Chlorobiota</taxon>
        <taxon>Chlorobiia</taxon>
        <taxon>Chlorobiales</taxon>
        <taxon>Chlorobiaceae</taxon>
        <taxon>Chlorobium/Pelodictyon group</taxon>
        <taxon>Chlorobium</taxon>
    </lineage>
</organism>
<evidence type="ECO:0008006" key="2">
    <source>
        <dbReference type="Google" id="ProtNLM"/>
    </source>
</evidence>
<sequence>MNYTVSFYNSSVQKEIYGWPTGIYAKFLRIAEQIEISGPNLGLPYTRALGEGLFEIRAKGPEGIGRAFFCCVVNREVVILHGFIKKTQKTPLKEIQLARKRLKHIKK</sequence>
<gene>
    <name evidence="1" type="ordered locus">Cphamn1_0724</name>
</gene>
<dbReference type="AlphaFoldDB" id="B3ENF0"/>
<dbReference type="STRING" id="331678.Cphamn1_0724"/>
<dbReference type="KEGG" id="cpb:Cphamn1_0724"/>
<name>B3ENF0_CHLPB</name>
<evidence type="ECO:0000313" key="1">
    <source>
        <dbReference type="EMBL" id="ACE03680.1"/>
    </source>
</evidence>
<dbReference type="HOGENOM" id="CLU_122734_6_0_10"/>
<reference evidence="1" key="1">
    <citation type="submission" date="2008-06" db="EMBL/GenBank/DDBJ databases">
        <title>Complete sequence of Chlorobium phaeobacteroides BS1.</title>
        <authorList>
            <consortium name="US DOE Joint Genome Institute"/>
            <person name="Lucas S."/>
            <person name="Copeland A."/>
            <person name="Lapidus A."/>
            <person name="Glavina del Rio T."/>
            <person name="Dalin E."/>
            <person name="Tice H."/>
            <person name="Bruce D."/>
            <person name="Goodwin L."/>
            <person name="Pitluck S."/>
            <person name="Schmutz J."/>
            <person name="Larimer F."/>
            <person name="Land M."/>
            <person name="Hauser L."/>
            <person name="Kyrpides N."/>
            <person name="Ovchinnikova G."/>
            <person name="Li T."/>
            <person name="Liu Z."/>
            <person name="Zhao F."/>
            <person name="Overmann J."/>
            <person name="Bryant D.A."/>
            <person name="Richardson P."/>
        </authorList>
    </citation>
    <scope>NUCLEOTIDE SEQUENCE [LARGE SCALE GENOMIC DNA]</scope>
    <source>
        <strain evidence="1">BS1</strain>
    </source>
</reference>
<dbReference type="InterPro" id="IPR009241">
    <property type="entry name" value="HigB-like"/>
</dbReference>
<dbReference type="EMBL" id="CP001101">
    <property type="protein sequence ID" value="ACE03680.1"/>
    <property type="molecule type" value="Genomic_DNA"/>
</dbReference>
<protein>
    <recommendedName>
        <fullName evidence="2">Phage-related protein</fullName>
    </recommendedName>
</protein>
<dbReference type="OrthoDB" id="573082at2"/>
<dbReference type="Pfam" id="PF05973">
    <property type="entry name" value="Gp49"/>
    <property type="match status" value="1"/>
</dbReference>
<dbReference type="eggNOG" id="COG4679">
    <property type="taxonomic scope" value="Bacteria"/>
</dbReference>